<dbReference type="InterPro" id="IPR012944">
    <property type="entry name" value="SusD_RagB_dom"/>
</dbReference>
<accession>A0ABW6BEH7</accession>
<sequence>MKKLHIHISIFLLALGSLSSSCTKWLDLKPQDGLVEQDFWQTKEHVRSAVNGLYISLTSGNLVSSLFMHGEIRTNMVELSAFTTQVLDEYRFANLMSANTLTNWGEYYRIINLCNNVIDNAPKAKEMDPTFSQEDLDAYIGEALTIRAWMNFYLARIWGDVPLKLTFTQSDDDNLMIPKSTQAQVFEAVVADLTRAGGMVKETFGGSVAMDKGKITKNTVNALLADVYLWQNDYEKALAACDVIIQSGKFQLVPGAASTWLNTLFAEGNSVEGIFELQYDRQQLNPFHVLFRQNPTYLVGNNVYESLYMIDESNPENFDVRGDRGSLDASSGQIYKYQGINRELRKTLEESYTHWMVYRYADVLLMKAEALNELSRGQEALDLIYEIRERANALSFNDLNPSPSDPESITTFLLEERAREFAYEGKRWFDVLRFARRDNYARLDFITNMVTEYAPVDRQQSMLGKYRDPNSHYLPIYFTELQMNKALIQNPFYTN</sequence>
<evidence type="ECO:0000256" key="5">
    <source>
        <dbReference type="ARBA" id="ARBA00023237"/>
    </source>
</evidence>
<dbReference type="Proteomes" id="UP001597525">
    <property type="component" value="Unassembled WGS sequence"/>
</dbReference>
<reference evidence="9" key="1">
    <citation type="journal article" date="2019" name="Int. J. Syst. Evol. Microbiol.">
        <title>The Global Catalogue of Microorganisms (GCM) 10K type strain sequencing project: providing services to taxonomists for standard genome sequencing and annotation.</title>
        <authorList>
            <consortium name="The Broad Institute Genomics Platform"/>
            <consortium name="The Broad Institute Genome Sequencing Center for Infectious Disease"/>
            <person name="Wu L."/>
            <person name="Ma J."/>
        </authorList>
    </citation>
    <scope>NUCLEOTIDE SEQUENCE [LARGE SCALE GENOMIC DNA]</scope>
    <source>
        <strain evidence="9">KCTC 22814</strain>
    </source>
</reference>
<evidence type="ECO:0000259" key="7">
    <source>
        <dbReference type="Pfam" id="PF14322"/>
    </source>
</evidence>
<dbReference type="EMBL" id="JBHUPB010000008">
    <property type="protein sequence ID" value="MFD2967928.1"/>
    <property type="molecule type" value="Genomic_DNA"/>
</dbReference>
<evidence type="ECO:0000256" key="1">
    <source>
        <dbReference type="ARBA" id="ARBA00004442"/>
    </source>
</evidence>
<evidence type="ECO:0000256" key="2">
    <source>
        <dbReference type="ARBA" id="ARBA00006275"/>
    </source>
</evidence>
<dbReference type="SUPFAM" id="SSF48452">
    <property type="entry name" value="TPR-like"/>
    <property type="match status" value="1"/>
</dbReference>
<keyword evidence="5" id="KW-0998">Cell outer membrane</keyword>
<evidence type="ECO:0000313" key="8">
    <source>
        <dbReference type="EMBL" id="MFD2967928.1"/>
    </source>
</evidence>
<keyword evidence="9" id="KW-1185">Reference proteome</keyword>
<gene>
    <name evidence="8" type="ORF">ACFS7Y_11040</name>
</gene>
<comment type="similarity">
    <text evidence="2">Belongs to the SusD family.</text>
</comment>
<comment type="caution">
    <text evidence="8">The sequence shown here is derived from an EMBL/GenBank/DDBJ whole genome shotgun (WGS) entry which is preliminary data.</text>
</comment>
<comment type="subcellular location">
    <subcellularLocation>
        <location evidence="1">Cell outer membrane</location>
    </subcellularLocation>
</comment>
<evidence type="ECO:0000259" key="6">
    <source>
        <dbReference type="Pfam" id="PF07980"/>
    </source>
</evidence>
<dbReference type="Pfam" id="PF14322">
    <property type="entry name" value="SusD-like_3"/>
    <property type="match status" value="1"/>
</dbReference>
<feature type="domain" description="SusD-like N-terminal" evidence="7">
    <location>
        <begin position="24"/>
        <end position="229"/>
    </location>
</feature>
<dbReference type="CDD" id="cd08977">
    <property type="entry name" value="SusD"/>
    <property type="match status" value="1"/>
</dbReference>
<protein>
    <submittedName>
        <fullName evidence="8">RagB/SusD family nutrient uptake outer membrane protein</fullName>
    </submittedName>
</protein>
<feature type="domain" description="RagB/SusD" evidence="6">
    <location>
        <begin position="343"/>
        <end position="493"/>
    </location>
</feature>
<dbReference type="PROSITE" id="PS51257">
    <property type="entry name" value="PROKAR_LIPOPROTEIN"/>
    <property type="match status" value="1"/>
</dbReference>
<dbReference type="RefSeq" id="WP_320186076.1">
    <property type="nucleotide sequence ID" value="NZ_CP138332.1"/>
</dbReference>
<evidence type="ECO:0000256" key="3">
    <source>
        <dbReference type="ARBA" id="ARBA00022729"/>
    </source>
</evidence>
<dbReference type="InterPro" id="IPR033985">
    <property type="entry name" value="SusD-like_N"/>
</dbReference>
<proteinExistence type="inferred from homology"/>
<keyword evidence="4" id="KW-0472">Membrane</keyword>
<evidence type="ECO:0000256" key="4">
    <source>
        <dbReference type="ARBA" id="ARBA00023136"/>
    </source>
</evidence>
<evidence type="ECO:0000313" key="9">
    <source>
        <dbReference type="Proteomes" id="UP001597525"/>
    </source>
</evidence>
<dbReference type="InterPro" id="IPR011990">
    <property type="entry name" value="TPR-like_helical_dom_sf"/>
</dbReference>
<organism evidence="8 9">
    <name type="scientific">Sphingobacterium bambusae</name>
    <dbReference type="NCBI Taxonomy" id="662858"/>
    <lineage>
        <taxon>Bacteria</taxon>
        <taxon>Pseudomonadati</taxon>
        <taxon>Bacteroidota</taxon>
        <taxon>Sphingobacteriia</taxon>
        <taxon>Sphingobacteriales</taxon>
        <taxon>Sphingobacteriaceae</taxon>
        <taxon>Sphingobacterium</taxon>
    </lineage>
</organism>
<name>A0ABW6BEH7_9SPHI</name>
<dbReference type="Gene3D" id="1.25.40.390">
    <property type="match status" value="1"/>
</dbReference>
<dbReference type="Pfam" id="PF07980">
    <property type="entry name" value="SusD_RagB"/>
    <property type="match status" value="1"/>
</dbReference>
<keyword evidence="3" id="KW-0732">Signal</keyword>